<feature type="transmembrane region" description="Helical" evidence="12">
    <location>
        <begin position="203"/>
        <end position="224"/>
    </location>
</feature>
<comment type="caution">
    <text evidence="12">Lacks conserved residue(s) required for the propagation of feature annotation.</text>
</comment>
<name>A0A9W8EDM5_9FUNG</name>
<evidence type="ECO:0000256" key="2">
    <source>
        <dbReference type="ARBA" id="ARBA00004687"/>
    </source>
</evidence>
<dbReference type="OrthoDB" id="10252502at2759"/>
<dbReference type="GO" id="GO:0031501">
    <property type="term" value="C:mannosyltransferase complex"/>
    <property type="evidence" value="ECO:0007669"/>
    <property type="project" value="TreeGrafter"/>
</dbReference>
<dbReference type="GO" id="GO:0006506">
    <property type="term" value="P:GPI anchor biosynthetic process"/>
    <property type="evidence" value="ECO:0007669"/>
    <property type="project" value="UniProtKB-KW"/>
</dbReference>
<comment type="caution">
    <text evidence="14">The sequence shown here is derived from an EMBL/GenBank/DDBJ whole genome shotgun (WGS) entry which is preliminary data.</text>
</comment>
<evidence type="ECO:0000256" key="6">
    <source>
        <dbReference type="ARBA" id="ARBA00022676"/>
    </source>
</evidence>
<feature type="transmembrane region" description="Helical" evidence="12">
    <location>
        <begin position="524"/>
        <end position="543"/>
    </location>
</feature>
<dbReference type="EC" id="2.4.1.-" evidence="12"/>
<dbReference type="Pfam" id="PF04188">
    <property type="entry name" value="Mannosyl_trans2"/>
    <property type="match status" value="1"/>
</dbReference>
<sequence>MVLHKHRYPRTGMVAKVALFSRLLVIFLALVANALVDDYDSSFALTMQPPPRWSSETAHAPLEPGALSDAYAYHLGPGQAVDAVQPSNYPGRPTLTDDSNGLGLDVQHVLGSWLQVFVRWDAVYFVHLAEEGHYIFEQEHAFFPMLPLLIRFVASTVLHPLIALVGFRLTIILAGVLVSNASFIASAVVLYRLGVDVLLDERLAYLAALCYCFTPSNIFMSAIYTESLFALFSFICMRLVAQRHYLLTAYFISLGSLTRSNSIVYCGFFLYDLLVHPLQHHQRQRPLLAQVGAIAWAGARATVYCAIALTGFVLFQLYGYKLYCTSAQINRPWCHARIPLLYSFVQTHYWNVGFLNYYELKQIPNFLLAGPMIALSAWGIYTYARANWRRFLSAGIASHGVSHDEARSMSPARAAYTNDALIPHVYLWLVLLLYALLNIHIQVITRFFSSQPIVYWFSAYVFLQPPTPTTNPSHRAQRKPLAVSPSGKRAHPRSTPLLRTPTATAKTPHLRGPPHQLSPAAQCLLYYYSCYGFIGIVLFSNFFPPA</sequence>
<evidence type="ECO:0000313" key="14">
    <source>
        <dbReference type="EMBL" id="KAJ1982708.1"/>
    </source>
</evidence>
<keyword evidence="6 12" id="KW-0328">Glycosyltransferase</keyword>
<evidence type="ECO:0000256" key="4">
    <source>
        <dbReference type="ARBA" id="ARBA00013795"/>
    </source>
</evidence>
<comment type="function">
    <text evidence="12">Mannosyltransferase involved in glycosylphosphatidylinositol-anchor biosynthesis.</text>
</comment>
<keyword evidence="5 12" id="KW-0337">GPI-anchor biosynthesis</keyword>
<dbReference type="GO" id="GO:0005789">
    <property type="term" value="C:endoplasmic reticulum membrane"/>
    <property type="evidence" value="ECO:0007669"/>
    <property type="project" value="UniProtKB-SubCell"/>
</dbReference>
<evidence type="ECO:0000256" key="3">
    <source>
        <dbReference type="ARBA" id="ARBA00008698"/>
    </source>
</evidence>
<keyword evidence="10 12" id="KW-1133">Transmembrane helix</keyword>
<comment type="pathway">
    <text evidence="2 12">Glycolipid biosynthesis; glycosylphosphatidylinositol-anchor biosynthesis.</text>
</comment>
<evidence type="ECO:0000256" key="8">
    <source>
        <dbReference type="ARBA" id="ARBA00022692"/>
    </source>
</evidence>
<accession>A0A9W8EDM5</accession>
<comment type="subcellular location">
    <subcellularLocation>
        <location evidence="1 12">Endoplasmic reticulum membrane</location>
        <topology evidence="1 12">Multi-pass membrane protein</topology>
    </subcellularLocation>
</comment>
<feature type="transmembrane region" description="Helical" evidence="12">
    <location>
        <begin position="291"/>
        <end position="315"/>
    </location>
</feature>
<keyword evidence="9 12" id="KW-0256">Endoplasmic reticulum</keyword>
<dbReference type="PANTHER" id="PTHR12468:SF2">
    <property type="entry name" value="GPI MANNOSYLTRANSFERASE 2"/>
    <property type="match status" value="1"/>
</dbReference>
<evidence type="ECO:0000313" key="15">
    <source>
        <dbReference type="Proteomes" id="UP001151582"/>
    </source>
</evidence>
<reference evidence="14" key="1">
    <citation type="submission" date="2022-07" db="EMBL/GenBank/DDBJ databases">
        <title>Phylogenomic reconstructions and comparative analyses of Kickxellomycotina fungi.</title>
        <authorList>
            <person name="Reynolds N.K."/>
            <person name="Stajich J.E."/>
            <person name="Barry K."/>
            <person name="Grigoriev I.V."/>
            <person name="Crous P."/>
            <person name="Smith M.E."/>
        </authorList>
    </citation>
    <scope>NUCLEOTIDE SEQUENCE</scope>
    <source>
        <strain evidence="14">RSA 567</strain>
    </source>
</reference>
<dbReference type="PANTHER" id="PTHR12468">
    <property type="entry name" value="GPI MANNOSYLTRANSFERASE 2"/>
    <property type="match status" value="1"/>
</dbReference>
<dbReference type="Proteomes" id="UP001151582">
    <property type="component" value="Unassembled WGS sequence"/>
</dbReference>
<dbReference type="GO" id="GO:0004376">
    <property type="term" value="F:GPI mannosyltransferase activity"/>
    <property type="evidence" value="ECO:0007669"/>
    <property type="project" value="InterPro"/>
</dbReference>
<evidence type="ECO:0000256" key="12">
    <source>
        <dbReference type="RuleBase" id="RU363112"/>
    </source>
</evidence>
<feature type="transmembrane region" description="Helical" evidence="12">
    <location>
        <begin position="169"/>
        <end position="191"/>
    </location>
</feature>
<protein>
    <recommendedName>
        <fullName evidence="4 12">GPI mannosyltransferase 2</fullName>
        <ecNumber evidence="12">2.4.1.-</ecNumber>
    </recommendedName>
</protein>
<comment type="similarity">
    <text evidence="3 12">Belongs to the PIGV family.</text>
</comment>
<proteinExistence type="inferred from homology"/>
<keyword evidence="7 12" id="KW-0808">Transferase</keyword>
<evidence type="ECO:0000256" key="1">
    <source>
        <dbReference type="ARBA" id="ARBA00004477"/>
    </source>
</evidence>
<feature type="transmembrane region" description="Helical" evidence="12">
    <location>
        <begin position="366"/>
        <end position="384"/>
    </location>
</feature>
<evidence type="ECO:0000256" key="7">
    <source>
        <dbReference type="ARBA" id="ARBA00022679"/>
    </source>
</evidence>
<feature type="transmembrane region" description="Helical" evidence="12">
    <location>
        <begin position="245"/>
        <end position="271"/>
    </location>
</feature>
<evidence type="ECO:0000256" key="13">
    <source>
        <dbReference type="SAM" id="MobiDB-lite"/>
    </source>
</evidence>
<dbReference type="InterPro" id="IPR007315">
    <property type="entry name" value="PIG-V/Gpi18"/>
</dbReference>
<keyword evidence="8 12" id="KW-0812">Transmembrane</keyword>
<keyword evidence="15" id="KW-1185">Reference proteome</keyword>
<feature type="region of interest" description="Disordered" evidence="13">
    <location>
        <begin position="469"/>
        <end position="513"/>
    </location>
</feature>
<dbReference type="AlphaFoldDB" id="A0A9W8EDM5"/>
<evidence type="ECO:0000256" key="10">
    <source>
        <dbReference type="ARBA" id="ARBA00022989"/>
    </source>
</evidence>
<evidence type="ECO:0000256" key="9">
    <source>
        <dbReference type="ARBA" id="ARBA00022824"/>
    </source>
</evidence>
<dbReference type="EMBL" id="JANBQB010000081">
    <property type="protein sequence ID" value="KAJ1982708.1"/>
    <property type="molecule type" value="Genomic_DNA"/>
</dbReference>
<keyword evidence="11 12" id="KW-0472">Membrane</keyword>
<organism evidence="14 15">
    <name type="scientific">Dimargaris verticillata</name>
    <dbReference type="NCBI Taxonomy" id="2761393"/>
    <lineage>
        <taxon>Eukaryota</taxon>
        <taxon>Fungi</taxon>
        <taxon>Fungi incertae sedis</taxon>
        <taxon>Zoopagomycota</taxon>
        <taxon>Kickxellomycotina</taxon>
        <taxon>Dimargaritomycetes</taxon>
        <taxon>Dimargaritales</taxon>
        <taxon>Dimargaritaceae</taxon>
        <taxon>Dimargaris</taxon>
    </lineage>
</organism>
<feature type="transmembrane region" description="Helical" evidence="12">
    <location>
        <begin position="425"/>
        <end position="448"/>
    </location>
</feature>
<evidence type="ECO:0000256" key="5">
    <source>
        <dbReference type="ARBA" id="ARBA00022502"/>
    </source>
</evidence>
<dbReference type="GO" id="GO:0000009">
    <property type="term" value="F:alpha-1,6-mannosyltransferase activity"/>
    <property type="evidence" value="ECO:0007669"/>
    <property type="project" value="InterPro"/>
</dbReference>
<gene>
    <name evidence="14" type="primary">GPI18</name>
    <name evidence="14" type="ORF">H4R34_001616</name>
</gene>
<evidence type="ECO:0000256" key="11">
    <source>
        <dbReference type="ARBA" id="ARBA00023136"/>
    </source>
</evidence>